<sequence length="32" mass="3589">RLCLRKQVPMLWDTGALAIKLILILILIVASL</sequence>
<organism evidence="2">
    <name type="scientific">Nothobranchius korthausae</name>
    <dbReference type="NCBI Taxonomy" id="1143690"/>
    <lineage>
        <taxon>Eukaryota</taxon>
        <taxon>Metazoa</taxon>
        <taxon>Chordata</taxon>
        <taxon>Craniata</taxon>
        <taxon>Vertebrata</taxon>
        <taxon>Euteleostomi</taxon>
        <taxon>Actinopterygii</taxon>
        <taxon>Neopterygii</taxon>
        <taxon>Teleostei</taxon>
        <taxon>Neoteleostei</taxon>
        <taxon>Acanthomorphata</taxon>
        <taxon>Ovalentaria</taxon>
        <taxon>Atherinomorphae</taxon>
        <taxon>Cyprinodontiformes</taxon>
        <taxon>Nothobranchiidae</taxon>
        <taxon>Nothobranchius</taxon>
    </lineage>
</organism>
<accession>A0A1A8EUY2</accession>
<protein>
    <submittedName>
        <fullName evidence="2">Paternally expressed 10</fullName>
    </submittedName>
</protein>
<reference evidence="2" key="1">
    <citation type="submission" date="2016-05" db="EMBL/GenBank/DDBJ databases">
        <authorList>
            <person name="Lavstsen T."/>
            <person name="Jespersen J.S."/>
        </authorList>
    </citation>
    <scope>NUCLEOTIDE SEQUENCE</scope>
    <source>
        <tissue evidence="2">Brain</tissue>
    </source>
</reference>
<dbReference type="AlphaFoldDB" id="A0A1A8EUY2"/>
<feature type="non-terminal residue" evidence="2">
    <location>
        <position position="32"/>
    </location>
</feature>
<dbReference type="EMBL" id="HAEB01004428">
    <property type="protein sequence ID" value="SBQ50955.1"/>
    <property type="molecule type" value="Transcribed_RNA"/>
</dbReference>
<proteinExistence type="predicted"/>
<evidence type="ECO:0000256" key="1">
    <source>
        <dbReference type="SAM" id="Phobius"/>
    </source>
</evidence>
<name>A0A1A8EUY2_9TELE</name>
<gene>
    <name evidence="2" type="primary">PEG10</name>
</gene>
<keyword evidence="1" id="KW-0472">Membrane</keyword>
<keyword evidence="1" id="KW-1133">Transmembrane helix</keyword>
<evidence type="ECO:0000313" key="2">
    <source>
        <dbReference type="EMBL" id="SBQ50955.1"/>
    </source>
</evidence>
<feature type="non-terminal residue" evidence="2">
    <location>
        <position position="1"/>
    </location>
</feature>
<keyword evidence="1" id="KW-0812">Transmembrane</keyword>
<feature type="transmembrane region" description="Helical" evidence="1">
    <location>
        <begin position="12"/>
        <end position="30"/>
    </location>
</feature>
<reference evidence="2" key="2">
    <citation type="submission" date="2016-06" db="EMBL/GenBank/DDBJ databases">
        <title>The genome of a short-lived fish provides insights into sex chromosome evolution and the genetic control of aging.</title>
        <authorList>
            <person name="Reichwald K."/>
            <person name="Felder M."/>
            <person name="Petzold A."/>
            <person name="Koch P."/>
            <person name="Groth M."/>
            <person name="Platzer M."/>
        </authorList>
    </citation>
    <scope>NUCLEOTIDE SEQUENCE</scope>
    <source>
        <tissue evidence="2">Brain</tissue>
    </source>
</reference>